<dbReference type="EMBL" id="JAUZQE010000053">
    <property type="protein sequence ID" value="MDR4127081.1"/>
    <property type="molecule type" value="Genomic_DNA"/>
</dbReference>
<protein>
    <submittedName>
        <fullName evidence="3">Helix-turn-helix transcriptional regulator</fullName>
    </submittedName>
</protein>
<keyword evidence="4" id="KW-1185">Reference proteome</keyword>
<dbReference type="InterPro" id="IPR050807">
    <property type="entry name" value="TransReg_Diox_bact_type"/>
</dbReference>
<evidence type="ECO:0000256" key="1">
    <source>
        <dbReference type="ARBA" id="ARBA00023125"/>
    </source>
</evidence>
<dbReference type="RefSeq" id="WP_347287635.1">
    <property type="nucleotide sequence ID" value="NZ_JAUZQE010000053.1"/>
</dbReference>
<name>A0ABU1D9E9_9BURK</name>
<comment type="caution">
    <text evidence="3">The sequence shown here is derived from an EMBL/GenBank/DDBJ whole genome shotgun (WGS) entry which is preliminary data.</text>
</comment>
<accession>A0ABU1D9E9</accession>
<dbReference type="PANTHER" id="PTHR46797:SF1">
    <property type="entry name" value="METHYLPHOSPHONATE SYNTHASE"/>
    <property type="match status" value="1"/>
</dbReference>
<feature type="domain" description="HTH cro/C1-type" evidence="2">
    <location>
        <begin position="70"/>
        <end position="125"/>
    </location>
</feature>
<dbReference type="PANTHER" id="PTHR46797">
    <property type="entry name" value="HTH-TYPE TRANSCRIPTIONAL REGULATOR"/>
    <property type="match status" value="1"/>
</dbReference>
<reference evidence="3 4" key="1">
    <citation type="submission" date="2023-08" db="EMBL/GenBank/DDBJ databases">
        <title>Alcaligenaceae gen. nov., a novel taxon isolated from the sludge of Yixing Pesticide Factory.</title>
        <authorList>
            <person name="Ruan L."/>
        </authorList>
    </citation>
    <scope>NUCLEOTIDE SEQUENCE [LARGE SCALE GENOMIC DNA]</scope>
    <source>
        <strain evidence="3 4">LG-2</strain>
    </source>
</reference>
<dbReference type="SUPFAM" id="SSF47413">
    <property type="entry name" value="lambda repressor-like DNA-binding domains"/>
    <property type="match status" value="1"/>
</dbReference>
<keyword evidence="1" id="KW-0238">DNA-binding</keyword>
<dbReference type="PROSITE" id="PS50943">
    <property type="entry name" value="HTH_CROC1"/>
    <property type="match status" value="1"/>
</dbReference>
<sequence>MVTTGIETGRFNGQAVGQGLVLDFADEKSGLGVLRGLSSRYKFVRHDGIIFGLMLIHEERLVPSPLGDKIRVLRKQKKLSLEQLAELTDSSKSYIWELENKDDPKPSAEKVGKIAAVLDVTTEFLLTESATTPDEEVLDEAFFRKYKNMSEPDKKKIRKILDAWEDE</sequence>
<evidence type="ECO:0000313" key="4">
    <source>
        <dbReference type="Proteomes" id="UP001232156"/>
    </source>
</evidence>
<organism evidence="3 4">
    <name type="scientific">Yanghanlia caeni</name>
    <dbReference type="NCBI Taxonomy" id="3064283"/>
    <lineage>
        <taxon>Bacteria</taxon>
        <taxon>Pseudomonadati</taxon>
        <taxon>Pseudomonadota</taxon>
        <taxon>Betaproteobacteria</taxon>
        <taxon>Burkholderiales</taxon>
        <taxon>Alcaligenaceae</taxon>
        <taxon>Yanghanlia</taxon>
    </lineage>
</organism>
<evidence type="ECO:0000259" key="2">
    <source>
        <dbReference type="PROSITE" id="PS50943"/>
    </source>
</evidence>
<dbReference type="CDD" id="cd00093">
    <property type="entry name" value="HTH_XRE"/>
    <property type="match status" value="1"/>
</dbReference>
<dbReference type="InterPro" id="IPR001387">
    <property type="entry name" value="Cro/C1-type_HTH"/>
</dbReference>
<dbReference type="Proteomes" id="UP001232156">
    <property type="component" value="Unassembled WGS sequence"/>
</dbReference>
<dbReference type="InterPro" id="IPR010982">
    <property type="entry name" value="Lambda_DNA-bd_dom_sf"/>
</dbReference>
<dbReference type="SMART" id="SM00530">
    <property type="entry name" value="HTH_XRE"/>
    <property type="match status" value="1"/>
</dbReference>
<dbReference type="Pfam" id="PF01381">
    <property type="entry name" value="HTH_3"/>
    <property type="match status" value="1"/>
</dbReference>
<proteinExistence type="predicted"/>
<gene>
    <name evidence="3" type="ORF">Q8947_13960</name>
</gene>
<dbReference type="Gene3D" id="1.10.260.40">
    <property type="entry name" value="lambda repressor-like DNA-binding domains"/>
    <property type="match status" value="1"/>
</dbReference>
<evidence type="ECO:0000313" key="3">
    <source>
        <dbReference type="EMBL" id="MDR4127081.1"/>
    </source>
</evidence>